<comment type="caution">
    <text evidence="1">The sequence shown here is derived from an EMBL/GenBank/DDBJ whole genome shotgun (WGS) entry which is preliminary data.</text>
</comment>
<gene>
    <name evidence="1" type="ORF">L596_022472</name>
</gene>
<sequence>MELLFSDVDMSSDPAKTEACKDCKGHPMLQPPDHSGSIYRSAFDIAMGTVFPQVNGEPLSVEPKPKGVEINIPDKIDAELFQDIAAGLVANPGLDKSECDHFDFMFQCLENPGIRAYIAETLKPSRRSELLREMAKGAAHDHEKGREV</sequence>
<reference evidence="1 2" key="1">
    <citation type="journal article" date="2015" name="Genome Biol.">
        <title>Comparative genomics of Steinernema reveals deeply conserved gene regulatory networks.</title>
        <authorList>
            <person name="Dillman A.R."/>
            <person name="Macchietto M."/>
            <person name="Porter C.F."/>
            <person name="Rogers A."/>
            <person name="Williams B."/>
            <person name="Antoshechkin I."/>
            <person name="Lee M.M."/>
            <person name="Goodwin Z."/>
            <person name="Lu X."/>
            <person name="Lewis E.E."/>
            <person name="Goodrich-Blair H."/>
            <person name="Stock S.P."/>
            <person name="Adams B.J."/>
            <person name="Sternberg P.W."/>
            <person name="Mortazavi A."/>
        </authorList>
    </citation>
    <scope>NUCLEOTIDE SEQUENCE [LARGE SCALE GENOMIC DNA]</scope>
    <source>
        <strain evidence="1 2">ALL</strain>
    </source>
</reference>
<reference evidence="1 2" key="2">
    <citation type="journal article" date="2019" name="G3 (Bethesda)">
        <title>Hybrid Assembly of the Genome of the Entomopathogenic Nematode Steinernema carpocapsae Identifies the X-Chromosome.</title>
        <authorList>
            <person name="Serra L."/>
            <person name="Macchietto M."/>
            <person name="Macias-Munoz A."/>
            <person name="McGill C.J."/>
            <person name="Rodriguez I.M."/>
            <person name="Rodriguez B."/>
            <person name="Murad R."/>
            <person name="Mortazavi A."/>
        </authorList>
    </citation>
    <scope>NUCLEOTIDE SEQUENCE [LARGE SCALE GENOMIC DNA]</scope>
    <source>
        <strain evidence="1 2">ALL</strain>
    </source>
</reference>
<protein>
    <submittedName>
        <fullName evidence="1">Uncharacterized protein</fullName>
    </submittedName>
</protein>
<dbReference type="Proteomes" id="UP000298663">
    <property type="component" value="Unassembled WGS sequence"/>
</dbReference>
<dbReference type="AlphaFoldDB" id="A0A4U5MM72"/>
<accession>A0A4U5MM72</accession>
<evidence type="ECO:0000313" key="2">
    <source>
        <dbReference type="Proteomes" id="UP000298663"/>
    </source>
</evidence>
<organism evidence="1 2">
    <name type="scientific">Steinernema carpocapsae</name>
    <name type="common">Entomopathogenic nematode</name>
    <dbReference type="NCBI Taxonomy" id="34508"/>
    <lineage>
        <taxon>Eukaryota</taxon>
        <taxon>Metazoa</taxon>
        <taxon>Ecdysozoa</taxon>
        <taxon>Nematoda</taxon>
        <taxon>Chromadorea</taxon>
        <taxon>Rhabditida</taxon>
        <taxon>Tylenchina</taxon>
        <taxon>Panagrolaimomorpha</taxon>
        <taxon>Strongyloidoidea</taxon>
        <taxon>Steinernematidae</taxon>
        <taxon>Steinernema</taxon>
    </lineage>
</organism>
<name>A0A4U5MM72_STECR</name>
<evidence type="ECO:0000313" key="1">
    <source>
        <dbReference type="EMBL" id="TKR70442.1"/>
    </source>
</evidence>
<keyword evidence="2" id="KW-1185">Reference proteome</keyword>
<dbReference type="EMBL" id="AZBU02000007">
    <property type="protein sequence ID" value="TKR70442.1"/>
    <property type="molecule type" value="Genomic_DNA"/>
</dbReference>
<proteinExistence type="predicted"/>